<sequence length="108" mass="12202">MIASARFRRMICTMISHHPHQTYHLLMFLKSHGTFFYLLGISSLVVCLRVTMAGQGRALNGARRSQHKKSRCLAALLQATSARAFSNTRVGEEGNRLCDLPSFREYVC</sequence>
<proteinExistence type="predicted"/>
<accession>A0A2H3B543</accession>
<organism evidence="2 3">
    <name type="scientific">Armillaria solidipes</name>
    <dbReference type="NCBI Taxonomy" id="1076256"/>
    <lineage>
        <taxon>Eukaryota</taxon>
        <taxon>Fungi</taxon>
        <taxon>Dikarya</taxon>
        <taxon>Basidiomycota</taxon>
        <taxon>Agaricomycotina</taxon>
        <taxon>Agaricomycetes</taxon>
        <taxon>Agaricomycetidae</taxon>
        <taxon>Agaricales</taxon>
        <taxon>Marasmiineae</taxon>
        <taxon>Physalacriaceae</taxon>
        <taxon>Armillaria</taxon>
    </lineage>
</organism>
<keyword evidence="3" id="KW-1185">Reference proteome</keyword>
<evidence type="ECO:0000313" key="3">
    <source>
        <dbReference type="Proteomes" id="UP000218334"/>
    </source>
</evidence>
<dbReference type="EMBL" id="KZ293449">
    <property type="protein sequence ID" value="PBK64810.1"/>
    <property type="molecule type" value="Genomic_DNA"/>
</dbReference>
<keyword evidence="1" id="KW-1133">Transmembrane helix</keyword>
<dbReference type="Proteomes" id="UP000218334">
    <property type="component" value="Unassembled WGS sequence"/>
</dbReference>
<reference evidence="3" key="1">
    <citation type="journal article" date="2017" name="Nat. Ecol. Evol.">
        <title>Genome expansion and lineage-specific genetic innovations in the forest pathogenic fungi Armillaria.</title>
        <authorList>
            <person name="Sipos G."/>
            <person name="Prasanna A.N."/>
            <person name="Walter M.C."/>
            <person name="O'Connor E."/>
            <person name="Balint B."/>
            <person name="Krizsan K."/>
            <person name="Kiss B."/>
            <person name="Hess J."/>
            <person name="Varga T."/>
            <person name="Slot J."/>
            <person name="Riley R."/>
            <person name="Boka B."/>
            <person name="Rigling D."/>
            <person name="Barry K."/>
            <person name="Lee J."/>
            <person name="Mihaltcheva S."/>
            <person name="LaButti K."/>
            <person name="Lipzen A."/>
            <person name="Waldron R."/>
            <person name="Moloney N.M."/>
            <person name="Sperisen C."/>
            <person name="Kredics L."/>
            <person name="Vagvoelgyi C."/>
            <person name="Patrignani A."/>
            <person name="Fitzpatrick D."/>
            <person name="Nagy I."/>
            <person name="Doyle S."/>
            <person name="Anderson J.B."/>
            <person name="Grigoriev I.V."/>
            <person name="Gueldener U."/>
            <person name="Muensterkoetter M."/>
            <person name="Nagy L.G."/>
        </authorList>
    </citation>
    <scope>NUCLEOTIDE SEQUENCE [LARGE SCALE GENOMIC DNA]</scope>
    <source>
        <strain evidence="3">28-4</strain>
    </source>
</reference>
<feature type="transmembrane region" description="Helical" evidence="1">
    <location>
        <begin position="35"/>
        <end position="54"/>
    </location>
</feature>
<keyword evidence="1" id="KW-0812">Transmembrane</keyword>
<evidence type="ECO:0000256" key="1">
    <source>
        <dbReference type="SAM" id="Phobius"/>
    </source>
</evidence>
<name>A0A2H3B543_9AGAR</name>
<protein>
    <submittedName>
        <fullName evidence="2">Uncharacterized protein</fullName>
    </submittedName>
</protein>
<evidence type="ECO:0000313" key="2">
    <source>
        <dbReference type="EMBL" id="PBK64810.1"/>
    </source>
</evidence>
<gene>
    <name evidence="2" type="ORF">ARMSODRAFT_451838</name>
</gene>
<dbReference type="AlphaFoldDB" id="A0A2H3B543"/>
<keyword evidence="1" id="KW-0472">Membrane</keyword>